<dbReference type="RefSeq" id="WP_092038330.1">
    <property type="nucleotide sequence ID" value="NZ_FOOK01000014.1"/>
</dbReference>
<dbReference type="PANTHER" id="PTHR30535:SF34">
    <property type="entry name" value="MOLYBDATE-BINDING PROTEIN MOLA"/>
    <property type="match status" value="1"/>
</dbReference>
<evidence type="ECO:0000313" key="5">
    <source>
        <dbReference type="Proteomes" id="UP000198661"/>
    </source>
</evidence>
<dbReference type="NCBIfam" id="NF038402">
    <property type="entry name" value="TroA_like"/>
    <property type="match status" value="1"/>
</dbReference>
<evidence type="ECO:0000259" key="3">
    <source>
        <dbReference type="PROSITE" id="PS50983"/>
    </source>
</evidence>
<reference evidence="4 5" key="1">
    <citation type="submission" date="2016-10" db="EMBL/GenBank/DDBJ databases">
        <authorList>
            <person name="de Groot N.N."/>
        </authorList>
    </citation>
    <scope>NUCLEOTIDE SEQUENCE [LARGE SCALE GENOMIC DNA]</scope>
    <source>
        <strain evidence="4 5">DSM 44945</strain>
    </source>
</reference>
<dbReference type="SUPFAM" id="SSF53807">
    <property type="entry name" value="Helical backbone' metal receptor"/>
    <property type="match status" value="1"/>
</dbReference>
<feature type="domain" description="Fe/B12 periplasmic-binding" evidence="3">
    <location>
        <begin position="3"/>
        <end position="258"/>
    </location>
</feature>
<keyword evidence="5" id="KW-1185">Reference proteome</keyword>
<dbReference type="InterPro" id="IPR002491">
    <property type="entry name" value="ABC_transptr_periplasmic_BD"/>
</dbReference>
<organism evidence="4 5">
    <name type="scientific">Planifilum fulgidum</name>
    <dbReference type="NCBI Taxonomy" id="201973"/>
    <lineage>
        <taxon>Bacteria</taxon>
        <taxon>Bacillati</taxon>
        <taxon>Bacillota</taxon>
        <taxon>Bacilli</taxon>
        <taxon>Bacillales</taxon>
        <taxon>Thermoactinomycetaceae</taxon>
        <taxon>Planifilum</taxon>
    </lineage>
</organism>
<dbReference type="InterPro" id="IPR050902">
    <property type="entry name" value="ABC_Transporter_SBP"/>
</dbReference>
<proteinExistence type="inferred from homology"/>
<sequence length="273" mass="31364">MKRIVSLCPSNTEILFLLGLKDRIVGVDNFSDWPKEVEQLPRCGPDLDIDLDKVKALRPDLVVASLSVPGMEKNIEGLRREGIPHLVLSPKRIEDVADDIRRTGEAAGVGERAERVAERFERRLEEIKSKVPQGRPKPRLYWEWWPKPVFTPGRRNWLNDVSEIVGGVNIFGDVDRESVQTDWEGVARREPDFTLIVWTGVPIDRIRKERITGRPAWRGKPFAREDRVHILEEGWYCRPSPRLLTGIEYLAHLLYPEVFSPPDPDAPLGRDWA</sequence>
<gene>
    <name evidence="4" type="ORF">SAMN04488025_11479</name>
</gene>
<keyword evidence="2" id="KW-0732">Signal</keyword>
<dbReference type="PANTHER" id="PTHR30535">
    <property type="entry name" value="VITAMIN B12-BINDING PROTEIN"/>
    <property type="match status" value="1"/>
</dbReference>
<dbReference type="Pfam" id="PF01497">
    <property type="entry name" value="Peripla_BP_2"/>
    <property type="match status" value="1"/>
</dbReference>
<dbReference type="STRING" id="201973.SAMN04488025_11479"/>
<dbReference type="InterPro" id="IPR054828">
    <property type="entry name" value="Vit_B12_bind_prot"/>
</dbReference>
<dbReference type="OrthoDB" id="9787772at2"/>
<dbReference type="PROSITE" id="PS50983">
    <property type="entry name" value="FE_B12_PBP"/>
    <property type="match status" value="1"/>
</dbReference>
<dbReference type="Proteomes" id="UP000198661">
    <property type="component" value="Unassembled WGS sequence"/>
</dbReference>
<dbReference type="CDD" id="cd01144">
    <property type="entry name" value="BtuF"/>
    <property type="match status" value="1"/>
</dbReference>
<name>A0A1I2NUD2_9BACL</name>
<evidence type="ECO:0000256" key="1">
    <source>
        <dbReference type="ARBA" id="ARBA00008814"/>
    </source>
</evidence>
<evidence type="ECO:0000256" key="2">
    <source>
        <dbReference type="ARBA" id="ARBA00022729"/>
    </source>
</evidence>
<dbReference type="EMBL" id="FOOK01000014">
    <property type="protein sequence ID" value="SFG07494.1"/>
    <property type="molecule type" value="Genomic_DNA"/>
</dbReference>
<evidence type="ECO:0000313" key="4">
    <source>
        <dbReference type="EMBL" id="SFG07494.1"/>
    </source>
</evidence>
<accession>A0A1I2NUD2</accession>
<comment type="similarity">
    <text evidence="1">Belongs to the bacterial solute-binding protein 8 family.</text>
</comment>
<dbReference type="AlphaFoldDB" id="A0A1I2NUD2"/>
<dbReference type="Gene3D" id="3.40.50.1980">
    <property type="entry name" value="Nitrogenase molybdenum iron protein domain"/>
    <property type="match status" value="2"/>
</dbReference>
<protein>
    <submittedName>
        <fullName evidence="4">Iron complex transport system substrate-binding protein</fullName>
    </submittedName>
</protein>